<dbReference type="SUPFAM" id="SSF47986">
    <property type="entry name" value="DEATH domain"/>
    <property type="match status" value="1"/>
</dbReference>
<dbReference type="GeneID" id="102801450"/>
<name>A0ABM0MLF0_SACKO</name>
<keyword evidence="2" id="KW-1185">Reference proteome</keyword>
<evidence type="ECO:0000313" key="3">
    <source>
        <dbReference type="RefSeq" id="XP_006820841.1"/>
    </source>
</evidence>
<dbReference type="Gene3D" id="3.40.50.300">
    <property type="entry name" value="P-loop containing nucleotide triphosphate hydrolases"/>
    <property type="match status" value="2"/>
</dbReference>
<dbReference type="PROSITE" id="PS50168">
    <property type="entry name" value="DED"/>
    <property type="match status" value="1"/>
</dbReference>
<protein>
    <submittedName>
        <fullName evidence="3">Uncharacterized protein LOC102801450</fullName>
    </submittedName>
</protein>
<dbReference type="InterPro" id="IPR011029">
    <property type="entry name" value="DEATH-like_dom_sf"/>
</dbReference>
<dbReference type="InterPro" id="IPR027417">
    <property type="entry name" value="P-loop_NTPase"/>
</dbReference>
<evidence type="ECO:0000313" key="2">
    <source>
        <dbReference type="Proteomes" id="UP000694865"/>
    </source>
</evidence>
<feature type="domain" description="DED" evidence="1">
    <location>
        <begin position="17"/>
        <end position="100"/>
    </location>
</feature>
<dbReference type="PANTHER" id="PTHR46844">
    <property type="entry name" value="SLR5058 PROTEIN"/>
    <property type="match status" value="1"/>
</dbReference>
<proteinExistence type="predicted"/>
<evidence type="ECO:0000259" key="1">
    <source>
        <dbReference type="PROSITE" id="PS50168"/>
    </source>
</evidence>
<dbReference type="Proteomes" id="UP000694865">
    <property type="component" value="Unplaced"/>
</dbReference>
<dbReference type="Pfam" id="PF01335">
    <property type="entry name" value="DED"/>
    <property type="match status" value="1"/>
</dbReference>
<reference evidence="3" key="1">
    <citation type="submission" date="2025-08" db="UniProtKB">
        <authorList>
            <consortium name="RefSeq"/>
        </authorList>
    </citation>
    <scope>IDENTIFICATION</scope>
    <source>
        <tissue evidence="3">Testes</tissue>
    </source>
</reference>
<organism evidence="2 3">
    <name type="scientific">Saccoglossus kowalevskii</name>
    <name type="common">Acorn worm</name>
    <dbReference type="NCBI Taxonomy" id="10224"/>
    <lineage>
        <taxon>Eukaryota</taxon>
        <taxon>Metazoa</taxon>
        <taxon>Hemichordata</taxon>
        <taxon>Enteropneusta</taxon>
        <taxon>Harrimaniidae</taxon>
        <taxon>Saccoglossus</taxon>
    </lineage>
</organism>
<dbReference type="RefSeq" id="XP_006820841.1">
    <property type="nucleotide sequence ID" value="XM_006820778.1"/>
</dbReference>
<dbReference type="PANTHER" id="PTHR46844:SF1">
    <property type="entry name" value="SLR5058 PROTEIN"/>
    <property type="match status" value="1"/>
</dbReference>
<gene>
    <name evidence="3" type="primary">LOC102801450</name>
</gene>
<accession>A0ABM0MLF0</accession>
<sequence length="416" mass="47891">MADRQQEPCTKRMKLDSFNCLLIDISKDITDDNLRQMKDACDTLSEEKRIGRRQLEKITRPYDLIKELQLRGDIDECNTSVLEYLLKATGLGTLVKKLQEHRPNQLTQILAKTYKRKWENLINKTALVKEESRILDCGNRETKHRKSTNTEMKRRDPELTYSGTKLAYDWAMGKYNEYPLAFHVNAKQIGSDQDLMDAVYDQLLPYDIGISKYELVQHIKDRGKPVLYIVDGIDSDGCKLNTGSAIFNAIPSTILPLCEVWATEHNFSEVVTFKKSYEADTITNVIQNYPSQIDEMISVLKNVYLKFKKTFIGSAHAHKWAYNASSEYFLVFHIDTYQMDTNEDLVDAAFYQLLPAYKGMKDELLRVIRHQDRSVLFILDGFGDDRSAIQDESDVVGATPCEIFHKCKFLGVTTLE</sequence>
<dbReference type="InterPro" id="IPR001875">
    <property type="entry name" value="DED_dom"/>
</dbReference>
<dbReference type="Gene3D" id="1.10.533.10">
    <property type="entry name" value="Death Domain, Fas"/>
    <property type="match status" value="1"/>
</dbReference>